<evidence type="ECO:0000313" key="16">
    <source>
        <dbReference type="EMBL" id="MCS5709098.1"/>
    </source>
</evidence>
<dbReference type="GO" id="GO:0045454">
    <property type="term" value="P:cell redox homeostasis"/>
    <property type="evidence" value="ECO:0007669"/>
    <property type="project" value="TreeGrafter"/>
</dbReference>
<evidence type="ECO:0000256" key="2">
    <source>
        <dbReference type="ARBA" id="ARBA00011245"/>
    </source>
</evidence>
<evidence type="ECO:0000256" key="10">
    <source>
        <dbReference type="ARBA" id="ARBA00038489"/>
    </source>
</evidence>
<dbReference type="FunFam" id="3.40.30.10:FF:000007">
    <property type="entry name" value="Thioredoxin-dependent thiol peroxidase"/>
    <property type="match status" value="1"/>
</dbReference>
<evidence type="ECO:0000256" key="1">
    <source>
        <dbReference type="ARBA" id="ARBA00003330"/>
    </source>
</evidence>
<dbReference type="OrthoDB" id="9812811at2"/>
<dbReference type="RefSeq" id="WP_057625038.1">
    <property type="nucleotide sequence ID" value="NZ_LKHV02000001.1"/>
</dbReference>
<dbReference type="PROSITE" id="PS51352">
    <property type="entry name" value="THIOREDOXIN_2"/>
    <property type="match status" value="1"/>
</dbReference>
<keyword evidence="5" id="KW-0049">Antioxidant</keyword>
<evidence type="ECO:0000256" key="8">
    <source>
        <dbReference type="ARBA" id="ARBA00023284"/>
    </source>
</evidence>
<evidence type="ECO:0000313" key="17">
    <source>
        <dbReference type="Proteomes" id="UP000051494"/>
    </source>
</evidence>
<keyword evidence="6 15" id="KW-0560">Oxidoreductase</keyword>
<reference evidence="15" key="1">
    <citation type="submission" date="2015-09" db="EMBL/GenBank/DDBJ databases">
        <title>Draft Genome Sequences of Two Novel Amoeba-resistant Intranuclear Bacteria, Candidatus Berkiella cookevillensis and Candidatus Berkiella aquae.</title>
        <authorList>
            <person name="Mehari Y.T."/>
            <person name="Arivett B.A."/>
            <person name="Farone A.L."/>
            <person name="Gunderson J.H."/>
            <person name="Farone M.B."/>
        </authorList>
    </citation>
    <scope>NUCLEOTIDE SEQUENCE [LARGE SCALE GENOMIC DNA]</scope>
    <source>
        <strain evidence="15">CC99</strain>
    </source>
</reference>
<evidence type="ECO:0000256" key="9">
    <source>
        <dbReference type="ARBA" id="ARBA00032824"/>
    </source>
</evidence>
<keyword evidence="7" id="KW-1015">Disulfide bond</keyword>
<accession>A0A0Q9YBD6</accession>
<dbReference type="GO" id="GO:0008379">
    <property type="term" value="F:thioredoxin peroxidase activity"/>
    <property type="evidence" value="ECO:0007669"/>
    <property type="project" value="TreeGrafter"/>
</dbReference>
<evidence type="ECO:0000256" key="11">
    <source>
        <dbReference type="ARBA" id="ARBA00042639"/>
    </source>
</evidence>
<gene>
    <name evidence="15" type="primary">bcp_1</name>
    <name evidence="16" type="ORF">CC99x_009295</name>
    <name evidence="15" type="ORF">CC99x_01930</name>
</gene>
<dbReference type="GO" id="GO:0034599">
    <property type="term" value="P:cellular response to oxidative stress"/>
    <property type="evidence" value="ECO:0007669"/>
    <property type="project" value="TreeGrafter"/>
</dbReference>
<evidence type="ECO:0000256" key="12">
    <source>
        <dbReference type="ARBA" id="ARBA00049091"/>
    </source>
</evidence>
<comment type="catalytic activity">
    <reaction evidence="12">
        <text>a hydroperoxide + [thioredoxin]-dithiol = an alcohol + [thioredoxin]-disulfide + H2O</text>
        <dbReference type="Rhea" id="RHEA:62620"/>
        <dbReference type="Rhea" id="RHEA-COMP:10698"/>
        <dbReference type="Rhea" id="RHEA-COMP:10700"/>
        <dbReference type="ChEBI" id="CHEBI:15377"/>
        <dbReference type="ChEBI" id="CHEBI:29950"/>
        <dbReference type="ChEBI" id="CHEBI:30879"/>
        <dbReference type="ChEBI" id="CHEBI:35924"/>
        <dbReference type="ChEBI" id="CHEBI:50058"/>
        <dbReference type="EC" id="1.11.1.24"/>
    </reaction>
</comment>
<proteinExistence type="inferred from homology"/>
<sequence>MKKISIGDPVPNFTFNCTDPNLHSFADLLGSNIVLYFYPKDNTPGCTLEGRDFKILHPSFLECNTRVLGVSRDNLLCHEKFSTKLGLPFALITDPDEKLCQYFNVVIENNIILRFLMGIERTTFFIDDQGIIRHIWKKIRAKGHAQQVLDTVKKILQK</sequence>
<dbReference type="SUPFAM" id="SSF52833">
    <property type="entry name" value="Thioredoxin-like"/>
    <property type="match status" value="1"/>
</dbReference>
<dbReference type="InterPro" id="IPR036249">
    <property type="entry name" value="Thioredoxin-like_sf"/>
</dbReference>
<reference evidence="16" key="3">
    <citation type="submission" date="2021-06" db="EMBL/GenBank/DDBJ databases">
        <title>Genomic Description and Analysis of Intracellular Bacteria, Candidatus Berkiella cookevillensis and Candidatus Berkiella aquae.</title>
        <authorList>
            <person name="Kidane D.T."/>
            <person name="Mehari Y.T."/>
            <person name="Rice F.C."/>
            <person name="Arivett B.A."/>
            <person name="Farone A.L."/>
            <person name="Berk S.G."/>
            <person name="Farone M.B."/>
        </authorList>
    </citation>
    <scope>NUCLEOTIDE SEQUENCE</scope>
    <source>
        <strain evidence="16">CC99</strain>
    </source>
</reference>
<keyword evidence="17" id="KW-1185">Reference proteome</keyword>
<dbReference type="Gene3D" id="3.40.30.10">
    <property type="entry name" value="Glutaredoxin"/>
    <property type="match status" value="1"/>
</dbReference>
<comment type="subunit">
    <text evidence="2">Monomer.</text>
</comment>
<comment type="caution">
    <text evidence="15">The sequence shown here is derived from an EMBL/GenBank/DDBJ whole genome shotgun (WGS) entry which is preliminary data.</text>
</comment>
<evidence type="ECO:0000256" key="3">
    <source>
        <dbReference type="ARBA" id="ARBA00013017"/>
    </source>
</evidence>
<dbReference type="STRING" id="437022.CC99x_01930"/>
<evidence type="ECO:0000256" key="5">
    <source>
        <dbReference type="ARBA" id="ARBA00022862"/>
    </source>
</evidence>
<feature type="active site" description="Cysteine sulfenic acid (-SOH) intermediate; for peroxidase activity" evidence="13">
    <location>
        <position position="46"/>
    </location>
</feature>
<dbReference type="PANTHER" id="PTHR42801">
    <property type="entry name" value="THIOREDOXIN-DEPENDENT PEROXIDE REDUCTASE"/>
    <property type="match status" value="1"/>
</dbReference>
<reference evidence="16" key="2">
    <citation type="journal article" date="2016" name="Genome Announc.">
        <title>Draft Genome Sequences of Two Novel Amoeba-Resistant Intranuclear Bacteria, 'Candidatus Berkiella cookevillensis' and 'Candidatus Berkiella aquae'.</title>
        <authorList>
            <person name="Mehari Y.T."/>
            <person name="Arivett B.A."/>
            <person name="Farone A.L."/>
            <person name="Gunderson J.H."/>
            <person name="Farone M.B."/>
        </authorList>
    </citation>
    <scope>NUCLEOTIDE SEQUENCE</scope>
    <source>
        <strain evidence="16">CC99</strain>
    </source>
</reference>
<feature type="domain" description="Thioredoxin" evidence="14">
    <location>
        <begin position="4"/>
        <end position="157"/>
    </location>
</feature>
<dbReference type="CDD" id="cd03017">
    <property type="entry name" value="PRX_BCP"/>
    <property type="match status" value="1"/>
</dbReference>
<dbReference type="EC" id="1.11.1.24" evidence="3"/>
<dbReference type="Proteomes" id="UP000051494">
    <property type="component" value="Unassembled WGS sequence"/>
</dbReference>
<comment type="function">
    <text evidence="1">Thiol-specific peroxidase that catalyzes the reduction of hydrogen peroxide and organic hydroperoxides to water and alcohols, respectively. Plays a role in cell protection against oxidative stress by detoxifying peroxides and as sensor of hydrogen peroxide-mediated signaling events.</text>
</comment>
<dbReference type="EMBL" id="LKHV02000001">
    <property type="protein sequence ID" value="MCS5709098.1"/>
    <property type="molecule type" value="Genomic_DNA"/>
</dbReference>
<dbReference type="PANTHER" id="PTHR42801:SF4">
    <property type="entry name" value="AHPC_TSA FAMILY PROTEIN"/>
    <property type="match status" value="1"/>
</dbReference>
<dbReference type="InterPro" id="IPR050924">
    <property type="entry name" value="Peroxiredoxin_BCP/PrxQ"/>
</dbReference>
<dbReference type="InterPro" id="IPR013766">
    <property type="entry name" value="Thioredoxin_domain"/>
</dbReference>
<dbReference type="PIRSF" id="PIRSF000239">
    <property type="entry name" value="AHPC"/>
    <property type="match status" value="1"/>
</dbReference>
<evidence type="ECO:0000256" key="13">
    <source>
        <dbReference type="PIRSR" id="PIRSR000239-1"/>
    </source>
</evidence>
<name>A0A0Q9YBD6_9GAMM</name>
<dbReference type="InterPro" id="IPR000866">
    <property type="entry name" value="AhpC/TSA"/>
</dbReference>
<evidence type="ECO:0000256" key="6">
    <source>
        <dbReference type="ARBA" id="ARBA00023002"/>
    </source>
</evidence>
<keyword evidence="8" id="KW-0676">Redox-active center</keyword>
<dbReference type="AlphaFoldDB" id="A0A0Q9YBD6"/>
<protein>
    <recommendedName>
        <fullName evidence="3">thioredoxin-dependent peroxiredoxin</fullName>
        <ecNumber evidence="3">1.11.1.24</ecNumber>
    </recommendedName>
    <alternativeName>
        <fullName evidence="9">Thioredoxin peroxidase</fullName>
    </alternativeName>
    <alternativeName>
        <fullName evidence="11">Thioredoxin-dependent peroxiredoxin Bcp</fullName>
    </alternativeName>
</protein>
<evidence type="ECO:0000256" key="7">
    <source>
        <dbReference type="ARBA" id="ARBA00023157"/>
    </source>
</evidence>
<dbReference type="GO" id="GO:0005737">
    <property type="term" value="C:cytoplasm"/>
    <property type="evidence" value="ECO:0007669"/>
    <property type="project" value="TreeGrafter"/>
</dbReference>
<dbReference type="PATRIC" id="fig|1590042.3.peg.1969"/>
<organism evidence="15">
    <name type="scientific">Candidatus Berkiella cookevillensis</name>
    <dbReference type="NCBI Taxonomy" id="437022"/>
    <lineage>
        <taxon>Bacteria</taxon>
        <taxon>Pseudomonadati</taxon>
        <taxon>Pseudomonadota</taxon>
        <taxon>Gammaproteobacteria</taxon>
        <taxon>Candidatus Berkiellales</taxon>
        <taxon>Candidatus Berkiellaceae</taxon>
        <taxon>Candidatus Berkiella</taxon>
    </lineage>
</organism>
<dbReference type="InterPro" id="IPR024706">
    <property type="entry name" value="Peroxiredoxin_AhpC-typ"/>
</dbReference>
<evidence type="ECO:0000256" key="4">
    <source>
        <dbReference type="ARBA" id="ARBA00022559"/>
    </source>
</evidence>
<evidence type="ECO:0000313" key="15">
    <source>
        <dbReference type="EMBL" id="KRG17974.1"/>
    </source>
</evidence>
<comment type="similarity">
    <text evidence="10">Belongs to the peroxiredoxin family. BCP/PrxQ subfamily.</text>
</comment>
<dbReference type="Pfam" id="PF00578">
    <property type="entry name" value="AhpC-TSA"/>
    <property type="match status" value="1"/>
</dbReference>
<dbReference type="EMBL" id="LKHV01000010">
    <property type="protein sequence ID" value="KRG17974.1"/>
    <property type="molecule type" value="Genomic_DNA"/>
</dbReference>
<evidence type="ECO:0000259" key="14">
    <source>
        <dbReference type="PROSITE" id="PS51352"/>
    </source>
</evidence>
<keyword evidence="4 15" id="KW-0575">Peroxidase</keyword>